<sequence length="192" mass="22260">MSPMLNAIDYWLSFSNAIEHKKIGSRILSRGLGWTMDRGAFDFYSNLLGRAQHLSGALVIIDGERRRRLFQWDGQPGCKVVPEITLFFSSVKKLVRGRLLRTYCAFMEQRTHEKYPLIPSLNHFGQHFPGTPQNHSYPISLKSFSRQLFVATILYCLTEFLFLFPGTPYVVFMKNSSSFLHDKRNKRIMCDV</sequence>
<proteinExistence type="predicted"/>
<dbReference type="Proteomes" id="UP000309997">
    <property type="component" value="Unassembled WGS sequence"/>
</dbReference>
<reference evidence="1 2" key="1">
    <citation type="journal article" date="2024" name="Plant Biotechnol. J.">
        <title>Genome and CRISPR/Cas9 system of a widespread forest tree (Populus alba) in the world.</title>
        <authorList>
            <person name="Liu Y.J."/>
            <person name="Jiang P.F."/>
            <person name="Han X.M."/>
            <person name="Li X.Y."/>
            <person name="Wang H.M."/>
            <person name="Wang Y.J."/>
            <person name="Wang X.X."/>
            <person name="Zeng Q.Y."/>
        </authorList>
    </citation>
    <scope>NUCLEOTIDE SEQUENCE [LARGE SCALE GENOMIC DNA]</scope>
    <source>
        <strain evidence="2">cv. PAL-ZL1</strain>
    </source>
</reference>
<organism evidence="1 2">
    <name type="scientific">Populus alba</name>
    <name type="common">White poplar</name>
    <dbReference type="NCBI Taxonomy" id="43335"/>
    <lineage>
        <taxon>Eukaryota</taxon>
        <taxon>Viridiplantae</taxon>
        <taxon>Streptophyta</taxon>
        <taxon>Embryophyta</taxon>
        <taxon>Tracheophyta</taxon>
        <taxon>Spermatophyta</taxon>
        <taxon>Magnoliopsida</taxon>
        <taxon>eudicotyledons</taxon>
        <taxon>Gunneridae</taxon>
        <taxon>Pentapetalae</taxon>
        <taxon>rosids</taxon>
        <taxon>fabids</taxon>
        <taxon>Malpighiales</taxon>
        <taxon>Salicaceae</taxon>
        <taxon>Saliceae</taxon>
        <taxon>Populus</taxon>
    </lineage>
</organism>
<name>A0ACC4BKD9_POPAL</name>
<dbReference type="EMBL" id="RCHU02000010">
    <property type="protein sequence ID" value="KAL3578466.1"/>
    <property type="molecule type" value="Genomic_DNA"/>
</dbReference>
<gene>
    <name evidence="1" type="ORF">D5086_019970</name>
</gene>
<keyword evidence="2" id="KW-1185">Reference proteome</keyword>
<evidence type="ECO:0000313" key="2">
    <source>
        <dbReference type="Proteomes" id="UP000309997"/>
    </source>
</evidence>
<protein>
    <submittedName>
        <fullName evidence="1">Uncharacterized protein</fullName>
    </submittedName>
</protein>
<accession>A0ACC4BKD9</accession>
<comment type="caution">
    <text evidence="1">The sequence shown here is derived from an EMBL/GenBank/DDBJ whole genome shotgun (WGS) entry which is preliminary data.</text>
</comment>
<evidence type="ECO:0000313" key="1">
    <source>
        <dbReference type="EMBL" id="KAL3578466.1"/>
    </source>
</evidence>